<reference evidence="1 2" key="1">
    <citation type="submission" date="2024-10" db="EMBL/GenBank/DDBJ databases">
        <title>The Natural Products Discovery Center: Release of the First 8490 Sequenced Strains for Exploring Actinobacteria Biosynthetic Diversity.</title>
        <authorList>
            <person name="Kalkreuter E."/>
            <person name="Kautsar S.A."/>
            <person name="Yang D."/>
            <person name="Bader C.D."/>
            <person name="Teijaro C.N."/>
            <person name="Fluegel L."/>
            <person name="Davis C.M."/>
            <person name="Simpson J.R."/>
            <person name="Lauterbach L."/>
            <person name="Steele A.D."/>
            <person name="Gui C."/>
            <person name="Meng S."/>
            <person name="Li G."/>
            <person name="Viehrig K."/>
            <person name="Ye F."/>
            <person name="Su P."/>
            <person name="Kiefer A.F."/>
            <person name="Nichols A."/>
            <person name="Cepeda A.J."/>
            <person name="Yan W."/>
            <person name="Fan B."/>
            <person name="Jiang Y."/>
            <person name="Adhikari A."/>
            <person name="Zheng C.-J."/>
            <person name="Schuster L."/>
            <person name="Cowan T.M."/>
            <person name="Smanski M.J."/>
            <person name="Chevrette M.G."/>
            <person name="De Carvalho L.P.S."/>
            <person name="Shen B."/>
        </authorList>
    </citation>
    <scope>NUCLEOTIDE SEQUENCE [LARGE SCALE GENOMIC DNA]</scope>
    <source>
        <strain evidence="1 2">NPDC019275</strain>
    </source>
</reference>
<sequence length="145" mass="15699">MPSNDERSRRSITARSRQRTMEVHAYPTRATTPVDLPAAENIAAEYLCSPEDRVAGITNVVTEFEGGFVVVAIHGPVPEGDSPLPPPVIGGSVSVIDKATGAVSYWPTYPVDLVAEHYDQMLRTGKLVIADDWPNPDEDTDAVPE</sequence>
<comment type="caution">
    <text evidence="1">The sequence shown here is derived from an EMBL/GenBank/DDBJ whole genome shotgun (WGS) entry which is preliminary data.</text>
</comment>
<dbReference type="Proteomes" id="UP001611415">
    <property type="component" value="Unassembled WGS sequence"/>
</dbReference>
<gene>
    <name evidence="1" type="ORF">ACH49W_20055</name>
</gene>
<dbReference type="RefSeq" id="WP_397093127.1">
    <property type="nucleotide sequence ID" value="NZ_JBIRYO010000012.1"/>
</dbReference>
<protein>
    <submittedName>
        <fullName evidence="1">Uncharacterized protein</fullName>
    </submittedName>
</protein>
<keyword evidence="2" id="KW-1185">Reference proteome</keyword>
<proteinExistence type="predicted"/>
<name>A0ABW7X3J2_9NOCA</name>
<evidence type="ECO:0000313" key="1">
    <source>
        <dbReference type="EMBL" id="MFI2475671.1"/>
    </source>
</evidence>
<dbReference type="EMBL" id="JBIRYO010000012">
    <property type="protein sequence ID" value="MFI2475671.1"/>
    <property type="molecule type" value="Genomic_DNA"/>
</dbReference>
<accession>A0ABW7X3J2</accession>
<evidence type="ECO:0000313" key="2">
    <source>
        <dbReference type="Proteomes" id="UP001611415"/>
    </source>
</evidence>
<organism evidence="1 2">
    <name type="scientific">Nocardia xishanensis</name>
    <dbReference type="NCBI Taxonomy" id="238964"/>
    <lineage>
        <taxon>Bacteria</taxon>
        <taxon>Bacillati</taxon>
        <taxon>Actinomycetota</taxon>
        <taxon>Actinomycetes</taxon>
        <taxon>Mycobacteriales</taxon>
        <taxon>Nocardiaceae</taxon>
        <taxon>Nocardia</taxon>
    </lineage>
</organism>